<name>A0A0V1IZ92_TRIPS</name>
<gene>
    <name evidence="1" type="ORF">T4B_1851</name>
</gene>
<accession>A0A0V1IZ92</accession>
<evidence type="ECO:0000313" key="2">
    <source>
        <dbReference type="Proteomes" id="UP000054805"/>
    </source>
</evidence>
<reference evidence="1 2" key="1">
    <citation type="submission" date="2015-01" db="EMBL/GenBank/DDBJ databases">
        <title>Evolution of Trichinella species and genotypes.</title>
        <authorList>
            <person name="Korhonen P.K."/>
            <person name="Edoardo P."/>
            <person name="Giuseppe L.R."/>
            <person name="Gasser R.B."/>
        </authorList>
    </citation>
    <scope>NUCLEOTIDE SEQUENCE [LARGE SCALE GENOMIC DNA]</scope>
    <source>
        <strain evidence="1">ISS588</strain>
    </source>
</reference>
<comment type="caution">
    <text evidence="1">The sequence shown here is derived from an EMBL/GenBank/DDBJ whole genome shotgun (WGS) entry which is preliminary data.</text>
</comment>
<keyword evidence="2" id="KW-1185">Reference proteome</keyword>
<dbReference type="EMBL" id="JYDS01000064">
    <property type="protein sequence ID" value="KRZ27948.1"/>
    <property type="molecule type" value="Genomic_DNA"/>
</dbReference>
<proteinExistence type="predicted"/>
<evidence type="ECO:0000313" key="1">
    <source>
        <dbReference type="EMBL" id="KRZ27948.1"/>
    </source>
</evidence>
<protein>
    <submittedName>
        <fullName evidence="1">Uncharacterized protein</fullName>
    </submittedName>
</protein>
<sequence>MCQALLPATCLFSNLGHYETNSRRNAKSNKMYKHQQQNAAHNHTSINRWCSPWDMWPYDGTDQVLDVDSRNANCSIPSVPVTNQKAMYCDCSSWTLTVSLYFCVVQRMWSRVDSRYQRSLSDDFWHHLRASHINSTKISLTSSLLVEHCKIVLRPFLGEECNKMNIEKSLIFV</sequence>
<dbReference type="Proteomes" id="UP000054805">
    <property type="component" value="Unassembled WGS sequence"/>
</dbReference>
<dbReference type="AlphaFoldDB" id="A0A0V1IZ92"/>
<organism evidence="1 2">
    <name type="scientific">Trichinella pseudospiralis</name>
    <name type="common">Parasitic roundworm</name>
    <dbReference type="NCBI Taxonomy" id="6337"/>
    <lineage>
        <taxon>Eukaryota</taxon>
        <taxon>Metazoa</taxon>
        <taxon>Ecdysozoa</taxon>
        <taxon>Nematoda</taxon>
        <taxon>Enoplea</taxon>
        <taxon>Dorylaimia</taxon>
        <taxon>Trichinellida</taxon>
        <taxon>Trichinellidae</taxon>
        <taxon>Trichinella</taxon>
    </lineage>
</organism>